<dbReference type="EMBL" id="JAJIRN010000001">
    <property type="protein sequence ID" value="MCV2367123.1"/>
    <property type="molecule type" value="Genomic_DNA"/>
</dbReference>
<reference evidence="2 3" key="1">
    <citation type="submission" date="2021-11" db="EMBL/GenBank/DDBJ databases">
        <authorList>
            <person name="Liang Q."/>
            <person name="Mou H."/>
            <person name="Liu Z."/>
        </authorList>
    </citation>
    <scope>NUCLEOTIDE SEQUENCE [LARGE SCALE GENOMIC DNA]</scope>
    <source>
        <strain evidence="2 3">CHU3</strain>
    </source>
</reference>
<organism evidence="2 3">
    <name type="scientific">Roseateles oligotrophus</name>
    <dbReference type="NCBI Taxonomy" id="1769250"/>
    <lineage>
        <taxon>Bacteria</taxon>
        <taxon>Pseudomonadati</taxon>
        <taxon>Pseudomonadota</taxon>
        <taxon>Betaproteobacteria</taxon>
        <taxon>Burkholderiales</taxon>
        <taxon>Sphaerotilaceae</taxon>
        <taxon>Roseateles</taxon>
    </lineage>
</organism>
<dbReference type="RefSeq" id="WP_263569724.1">
    <property type="nucleotide sequence ID" value="NZ_JAJIRN010000001.1"/>
</dbReference>
<feature type="signal peptide" evidence="1">
    <location>
        <begin position="1"/>
        <end position="26"/>
    </location>
</feature>
<evidence type="ECO:0000256" key="1">
    <source>
        <dbReference type="SAM" id="SignalP"/>
    </source>
</evidence>
<proteinExistence type="predicted"/>
<evidence type="ECO:0008006" key="4">
    <source>
        <dbReference type="Google" id="ProtNLM"/>
    </source>
</evidence>
<feature type="chain" id="PRO_5045406406" description="PEP-CTERM protein-sorting domain-containing protein" evidence="1">
    <location>
        <begin position="27"/>
        <end position="208"/>
    </location>
</feature>
<keyword evidence="3" id="KW-1185">Reference proteome</keyword>
<evidence type="ECO:0000313" key="3">
    <source>
        <dbReference type="Proteomes" id="UP001209701"/>
    </source>
</evidence>
<protein>
    <recommendedName>
        <fullName evidence="4">PEP-CTERM protein-sorting domain-containing protein</fullName>
    </recommendedName>
</protein>
<evidence type="ECO:0000313" key="2">
    <source>
        <dbReference type="EMBL" id="MCV2367123.1"/>
    </source>
</evidence>
<keyword evidence="1" id="KW-0732">Signal</keyword>
<comment type="caution">
    <text evidence="2">The sequence shown here is derived from an EMBL/GenBank/DDBJ whole genome shotgun (WGS) entry which is preliminary data.</text>
</comment>
<sequence>MLNNAFAAKALTIAALCACCANAVQAAGVTIYNTAIFNPAPNGGYQLDGFGRGDTSKPGQAFEASDARSFATQAFFDTWNINVSLLSPGNYQFNSTVVFATGSVLFTNVAFNSYDELGNRNSVLFEISADGKQASGSGSFSVVKPCPVQSCVWIDVFGTQDLGVAQTGYGASLIAQVPEPASYALWLTGLAGLTAWTGRVRRKHPTQG</sequence>
<dbReference type="Proteomes" id="UP001209701">
    <property type="component" value="Unassembled WGS sequence"/>
</dbReference>
<name>A0ABT2YA02_9BURK</name>
<accession>A0ABT2YA02</accession>
<gene>
    <name evidence="2" type="ORF">LNV07_03310</name>
</gene>